<dbReference type="PROSITE" id="PS50889">
    <property type="entry name" value="S4"/>
    <property type="match status" value="1"/>
</dbReference>
<evidence type="ECO:0000256" key="2">
    <source>
        <dbReference type="ARBA" id="ARBA00022884"/>
    </source>
</evidence>
<dbReference type="GO" id="GO:0003723">
    <property type="term" value="F:RNA binding"/>
    <property type="evidence" value="ECO:0007669"/>
    <property type="project" value="UniProtKB-KW"/>
</dbReference>
<dbReference type="Proteomes" id="UP000521032">
    <property type="component" value="Unassembled WGS sequence"/>
</dbReference>
<comment type="caution">
    <text evidence="7">The sequence shown here is derived from an EMBL/GenBank/DDBJ whole genome shotgun (WGS) entry which is preliminary data.</text>
</comment>
<gene>
    <name evidence="7" type="primary">rsuA</name>
    <name evidence="7" type="ORF">JEOSCH030_01485</name>
</gene>
<dbReference type="InterPro" id="IPR020094">
    <property type="entry name" value="TruA/RsuA/RluB/E/F_N"/>
</dbReference>
<organism evidence="7 8">
    <name type="scientific">Phocicoccus schoeneichii</name>
    <dbReference type="NCBI Taxonomy" id="1812261"/>
    <lineage>
        <taxon>Bacteria</taxon>
        <taxon>Bacillati</taxon>
        <taxon>Bacillota</taxon>
        <taxon>Bacilli</taxon>
        <taxon>Bacillales</taxon>
        <taxon>Salinicoccaceae</taxon>
        <taxon>Phocicoccus</taxon>
    </lineage>
</organism>
<evidence type="ECO:0000256" key="1">
    <source>
        <dbReference type="ARBA" id="ARBA00008348"/>
    </source>
</evidence>
<dbReference type="InterPro" id="IPR042092">
    <property type="entry name" value="PsdUridine_s_RsuA/RluB/E/F_cat"/>
</dbReference>
<comment type="similarity">
    <text evidence="1 5">Belongs to the pseudouridine synthase RsuA family.</text>
</comment>
<protein>
    <recommendedName>
        <fullName evidence="5">Pseudouridine synthase</fullName>
        <ecNumber evidence="5">5.4.99.-</ecNumber>
    </recommendedName>
</protein>
<evidence type="ECO:0000256" key="3">
    <source>
        <dbReference type="ARBA" id="ARBA00023235"/>
    </source>
</evidence>
<keyword evidence="8" id="KW-1185">Reference proteome</keyword>
<dbReference type="InterPro" id="IPR000748">
    <property type="entry name" value="PsdUridine_synth_RsuA/RluB/E/F"/>
</dbReference>
<dbReference type="GO" id="GO:0005829">
    <property type="term" value="C:cytosol"/>
    <property type="evidence" value="ECO:0007669"/>
    <property type="project" value="UniProtKB-ARBA"/>
</dbReference>
<dbReference type="EC" id="5.4.99.-" evidence="5"/>
<dbReference type="InterPro" id="IPR036986">
    <property type="entry name" value="S4_RNA-bd_sf"/>
</dbReference>
<accession>A0A6V7RKD9</accession>
<dbReference type="InterPro" id="IPR020103">
    <property type="entry name" value="PsdUridine_synth_cat_dom_sf"/>
</dbReference>
<dbReference type="InterPro" id="IPR006145">
    <property type="entry name" value="PsdUridine_synth_RsuA/RluA"/>
</dbReference>
<dbReference type="InterPro" id="IPR050343">
    <property type="entry name" value="RsuA_PseudoU_synthase"/>
</dbReference>
<dbReference type="NCBIfam" id="TIGR00093">
    <property type="entry name" value="pseudouridine synthase"/>
    <property type="match status" value="1"/>
</dbReference>
<dbReference type="Gene3D" id="3.30.70.580">
    <property type="entry name" value="Pseudouridine synthase I, catalytic domain, N-terminal subdomain"/>
    <property type="match status" value="1"/>
</dbReference>
<evidence type="ECO:0000259" key="6">
    <source>
        <dbReference type="SMART" id="SM00363"/>
    </source>
</evidence>
<dbReference type="PANTHER" id="PTHR47683:SF4">
    <property type="entry name" value="PSEUDOURIDINE SYNTHASE"/>
    <property type="match status" value="1"/>
</dbReference>
<dbReference type="SUPFAM" id="SSF55174">
    <property type="entry name" value="Alpha-L RNA-binding motif"/>
    <property type="match status" value="1"/>
</dbReference>
<evidence type="ECO:0000313" key="7">
    <source>
        <dbReference type="EMBL" id="CAD2078261.1"/>
    </source>
</evidence>
<evidence type="ECO:0000256" key="4">
    <source>
        <dbReference type="PROSITE-ProRule" id="PRU00182"/>
    </source>
</evidence>
<dbReference type="RefSeq" id="WP_186088294.1">
    <property type="nucleotide sequence ID" value="NZ_BMDB01000001.1"/>
</dbReference>
<dbReference type="EMBL" id="CAJEWE010000010">
    <property type="protein sequence ID" value="CAD2078261.1"/>
    <property type="molecule type" value="Genomic_DNA"/>
</dbReference>
<dbReference type="InterPro" id="IPR018496">
    <property type="entry name" value="PsdUridine_synth_RsuA/RluB_CS"/>
</dbReference>
<sequence length="231" mass="26691">MRLDKFLSHAGFGSRKEVAKLIKEKRVAVDEKIVKNRNLKLQDKNTVKVDGDVVILEEWIYFLLNKPKGVISSTEEGPTKTVIDLIDHPQSDELFPVGRLDKDTTGFLILTNDGKLSYQLLNPKKEIFKTYKATLEKPVSDRDIERLETGIPLKDFTTKPAKAEKKSDRVVHLSISEGKFHQVKRMFRYLDNEVVELERISFGGMELDDLLKRGEYRRVTEDELKFLKNLI</sequence>
<dbReference type="PROSITE" id="PS01149">
    <property type="entry name" value="PSI_RSU"/>
    <property type="match status" value="1"/>
</dbReference>
<reference evidence="7 8" key="1">
    <citation type="submission" date="2020-07" db="EMBL/GenBank/DDBJ databases">
        <authorList>
            <person name="Criscuolo A."/>
        </authorList>
    </citation>
    <scope>NUCLEOTIDE SEQUENCE [LARGE SCALE GENOMIC DNA]</scope>
    <source>
        <strain evidence="8">CIP 111030</strain>
    </source>
</reference>
<dbReference type="Gene3D" id="3.10.290.10">
    <property type="entry name" value="RNA-binding S4 domain"/>
    <property type="match status" value="1"/>
</dbReference>
<keyword evidence="2 4" id="KW-0694">RNA-binding</keyword>
<dbReference type="Pfam" id="PF00849">
    <property type="entry name" value="PseudoU_synth_2"/>
    <property type="match status" value="1"/>
</dbReference>
<dbReference type="SMART" id="SM00363">
    <property type="entry name" value="S4"/>
    <property type="match status" value="1"/>
</dbReference>
<keyword evidence="3 5" id="KW-0413">Isomerase</keyword>
<dbReference type="CDD" id="cd02553">
    <property type="entry name" value="PseudoU_synth_RsuA"/>
    <property type="match status" value="1"/>
</dbReference>
<dbReference type="AlphaFoldDB" id="A0A6V7RKD9"/>
<dbReference type="PANTHER" id="PTHR47683">
    <property type="entry name" value="PSEUDOURIDINE SYNTHASE FAMILY PROTEIN-RELATED"/>
    <property type="match status" value="1"/>
</dbReference>
<dbReference type="Pfam" id="PF01479">
    <property type="entry name" value="S4"/>
    <property type="match status" value="1"/>
</dbReference>
<proteinExistence type="inferred from homology"/>
<dbReference type="CDD" id="cd00165">
    <property type="entry name" value="S4"/>
    <property type="match status" value="1"/>
</dbReference>
<evidence type="ECO:0000313" key="8">
    <source>
        <dbReference type="Proteomes" id="UP000521032"/>
    </source>
</evidence>
<dbReference type="SUPFAM" id="SSF55120">
    <property type="entry name" value="Pseudouridine synthase"/>
    <property type="match status" value="1"/>
</dbReference>
<feature type="domain" description="RNA-binding S4" evidence="6">
    <location>
        <begin position="1"/>
        <end position="60"/>
    </location>
</feature>
<evidence type="ECO:0000256" key="5">
    <source>
        <dbReference type="RuleBase" id="RU003887"/>
    </source>
</evidence>
<dbReference type="InterPro" id="IPR002942">
    <property type="entry name" value="S4_RNA-bd"/>
</dbReference>
<dbReference type="GO" id="GO:0120159">
    <property type="term" value="F:rRNA pseudouridine synthase activity"/>
    <property type="evidence" value="ECO:0007669"/>
    <property type="project" value="UniProtKB-ARBA"/>
</dbReference>
<dbReference type="Gene3D" id="3.30.70.1560">
    <property type="entry name" value="Alpha-L RNA-binding motif"/>
    <property type="match status" value="1"/>
</dbReference>
<dbReference type="FunFam" id="3.30.70.1560:FF:000001">
    <property type="entry name" value="Pseudouridine synthase"/>
    <property type="match status" value="1"/>
</dbReference>
<name>A0A6V7RKD9_9BACL</name>
<dbReference type="GO" id="GO:0000455">
    <property type="term" value="P:enzyme-directed rRNA pseudouridine synthesis"/>
    <property type="evidence" value="ECO:0007669"/>
    <property type="project" value="UniProtKB-ARBA"/>
</dbReference>